<dbReference type="OMA" id="SGWVFYN"/>
<proteinExistence type="predicted"/>
<feature type="chain" id="PRO_5035906607" evidence="1">
    <location>
        <begin position="17"/>
        <end position="512"/>
    </location>
</feature>
<dbReference type="PANTHER" id="PTHR39767">
    <property type="entry name" value="CALCIUM/CALMODULIN-BINDING MEMBRANE PROTEIN PCM4-RELATED"/>
    <property type="match status" value="1"/>
</dbReference>
<evidence type="ECO:0000313" key="3">
    <source>
        <dbReference type="Proteomes" id="UP000688137"/>
    </source>
</evidence>
<accession>A0A8S1KY35</accession>
<protein>
    <submittedName>
        <fullName evidence="2">Uncharacterized protein</fullName>
    </submittedName>
</protein>
<dbReference type="EMBL" id="CAJJDM010000027">
    <property type="protein sequence ID" value="CAD8059251.1"/>
    <property type="molecule type" value="Genomic_DNA"/>
</dbReference>
<name>A0A8S1KY35_PARPR</name>
<keyword evidence="1" id="KW-0732">Signal</keyword>
<dbReference type="Proteomes" id="UP000688137">
    <property type="component" value="Unassembled WGS sequence"/>
</dbReference>
<gene>
    <name evidence="2" type="ORF">PPRIM_AZ9-3.1.T0280307</name>
</gene>
<organism evidence="2 3">
    <name type="scientific">Paramecium primaurelia</name>
    <dbReference type="NCBI Taxonomy" id="5886"/>
    <lineage>
        <taxon>Eukaryota</taxon>
        <taxon>Sar</taxon>
        <taxon>Alveolata</taxon>
        <taxon>Ciliophora</taxon>
        <taxon>Intramacronucleata</taxon>
        <taxon>Oligohymenophorea</taxon>
        <taxon>Peniculida</taxon>
        <taxon>Parameciidae</taxon>
        <taxon>Paramecium</taxon>
    </lineage>
</organism>
<reference evidence="2" key="1">
    <citation type="submission" date="2021-01" db="EMBL/GenBank/DDBJ databases">
        <authorList>
            <consortium name="Genoscope - CEA"/>
            <person name="William W."/>
        </authorList>
    </citation>
    <scope>NUCLEOTIDE SEQUENCE</scope>
</reference>
<keyword evidence="3" id="KW-1185">Reference proteome</keyword>
<evidence type="ECO:0000313" key="2">
    <source>
        <dbReference type="EMBL" id="CAD8059251.1"/>
    </source>
</evidence>
<comment type="caution">
    <text evidence="2">The sequence shown here is derived from an EMBL/GenBank/DDBJ whole genome shotgun (WGS) entry which is preliminary data.</text>
</comment>
<dbReference type="PANTHER" id="PTHR39767:SF2">
    <property type="entry name" value="CHROMOSOME UNDETERMINED SCAFFOLD_1, WHOLE GENOME SHOTGUN SEQUENCE"/>
    <property type="match status" value="1"/>
</dbReference>
<sequence length="512" mass="59906">MKVYLFILVLIYIAMAQEQWETIYTSFNGNNPNDAEGWIVSNNYQGNLFTKCNGVTLFGGYYAFGKDAIVSKLFKLPPHYQLKITFQFWKIDSWDNESVYLIAEDYKWSQDYIYYKEAYQCELQIIEMVIQWIAFVINHNSESLTFIMTTNLNEQANLESWGIRDFSIQILRCPQGCLYCQDNDYNNCYYWIGFLSLWHESIEVDGWIKNNNNMQPTIDKCVSFDIIKLAPNDKLEKIIENLNAHYKMQVQLQIWKIDSWHNEMFILEIDDQIYNQTILESTGIYNICGSNGLENIINIAITLPHSLSKCKITMRTNHNSITTNAYWGIRAFNIYLAKCFKGCDQCLGPLKTECTVCSSGWVFYNNLSPPMLFSQIQITQIKDLKSDERISMEINLLEVDQKIISQGNITLLVNNNQQILTIQVYAKCIQNKIIKSQFLSNKLQDLYQYQFQQNCQGNFNSIIYNVKYQLRIISEQQLIINTSDTYCLIYQIVEVDDEKFSVKILEILLEDV</sequence>
<evidence type="ECO:0000256" key="1">
    <source>
        <dbReference type="SAM" id="SignalP"/>
    </source>
</evidence>
<feature type="signal peptide" evidence="1">
    <location>
        <begin position="1"/>
        <end position="16"/>
    </location>
</feature>
<dbReference type="AlphaFoldDB" id="A0A8S1KY35"/>